<dbReference type="STRING" id="1618446.UV61_C0005G0008"/>
<protein>
    <recommendedName>
        <fullName evidence="1">HD domain-containing protein</fullName>
    </recommendedName>
</protein>
<comment type="caution">
    <text evidence="2">The sequence shown here is derived from an EMBL/GenBank/DDBJ whole genome shotgun (WGS) entry which is preliminary data.</text>
</comment>
<dbReference type="Pfam" id="PF01966">
    <property type="entry name" value="HD"/>
    <property type="match status" value="1"/>
</dbReference>
<dbReference type="CDD" id="cd00077">
    <property type="entry name" value="HDc"/>
    <property type="match status" value="1"/>
</dbReference>
<dbReference type="SUPFAM" id="SSF109604">
    <property type="entry name" value="HD-domain/PDEase-like"/>
    <property type="match status" value="1"/>
</dbReference>
<dbReference type="Proteomes" id="UP000034050">
    <property type="component" value="Unassembled WGS sequence"/>
</dbReference>
<reference evidence="2 3" key="1">
    <citation type="journal article" date="2015" name="Nature">
        <title>rRNA introns, odd ribosomes, and small enigmatic genomes across a large radiation of phyla.</title>
        <authorList>
            <person name="Brown C.T."/>
            <person name="Hug L.A."/>
            <person name="Thomas B.C."/>
            <person name="Sharon I."/>
            <person name="Castelle C.J."/>
            <person name="Singh A."/>
            <person name="Wilkins M.J."/>
            <person name="Williams K.H."/>
            <person name="Banfield J.F."/>
        </authorList>
    </citation>
    <scope>NUCLEOTIDE SEQUENCE [LARGE SCALE GENOMIC DNA]</scope>
</reference>
<dbReference type="AlphaFoldDB" id="A0A0G1CNB5"/>
<dbReference type="EMBL" id="LCFD01000005">
    <property type="protein sequence ID" value="KKS86987.1"/>
    <property type="molecule type" value="Genomic_DNA"/>
</dbReference>
<evidence type="ECO:0000259" key="1">
    <source>
        <dbReference type="PROSITE" id="PS51831"/>
    </source>
</evidence>
<dbReference type="GO" id="GO:0006203">
    <property type="term" value="P:dGTP catabolic process"/>
    <property type="evidence" value="ECO:0007669"/>
    <property type="project" value="TreeGrafter"/>
</dbReference>
<evidence type="ECO:0000313" key="2">
    <source>
        <dbReference type="EMBL" id="KKS86987.1"/>
    </source>
</evidence>
<dbReference type="Gene3D" id="1.10.3210.10">
    <property type="entry name" value="Hypothetical protein af1432"/>
    <property type="match status" value="1"/>
</dbReference>
<name>A0A0G1CNB5_9BACT</name>
<dbReference type="SMART" id="SM00471">
    <property type="entry name" value="HDc"/>
    <property type="match status" value="1"/>
</dbReference>
<feature type="domain" description="HD" evidence="1">
    <location>
        <begin position="50"/>
        <end position="150"/>
    </location>
</feature>
<dbReference type="InterPro" id="IPR003607">
    <property type="entry name" value="HD/PDEase_dom"/>
</dbReference>
<dbReference type="PANTHER" id="PTHR11373:SF41">
    <property type="entry name" value="METAL-DEPENDENT PHOSPHOHYDROLASE"/>
    <property type="match status" value="1"/>
</dbReference>
<accession>A0A0G1CNB5</accession>
<dbReference type="PANTHER" id="PTHR11373">
    <property type="entry name" value="DEOXYNUCLEOSIDE TRIPHOSPHATE TRIPHOSPHOHYDROLASE"/>
    <property type="match status" value="1"/>
</dbReference>
<dbReference type="PROSITE" id="PS51831">
    <property type="entry name" value="HD"/>
    <property type="match status" value="1"/>
</dbReference>
<evidence type="ECO:0000313" key="3">
    <source>
        <dbReference type="Proteomes" id="UP000034050"/>
    </source>
</evidence>
<organism evidence="2 3">
    <name type="scientific">Candidatus Gottesmanbacteria bacterium GW2011_GWB1_43_11</name>
    <dbReference type="NCBI Taxonomy" id="1618446"/>
    <lineage>
        <taxon>Bacteria</taxon>
        <taxon>Candidatus Gottesmaniibacteriota</taxon>
    </lineage>
</organism>
<dbReference type="GO" id="GO:0008832">
    <property type="term" value="F:dGTPase activity"/>
    <property type="evidence" value="ECO:0007669"/>
    <property type="project" value="TreeGrafter"/>
</dbReference>
<dbReference type="InterPro" id="IPR006674">
    <property type="entry name" value="HD_domain"/>
</dbReference>
<proteinExistence type="predicted"/>
<gene>
    <name evidence="2" type="ORF">UV61_C0005G0008</name>
</gene>
<dbReference type="InterPro" id="IPR050135">
    <property type="entry name" value="dGTPase-like"/>
</dbReference>
<sequence>MEIIDRVYGRQEIRETVLIELVRSRPLARLKGINQAGVSKYLNLRKDVTRFEHSVGVMLLLRKFQASIVEQIAGLLHDVPHTAFSHVADFVHINEHHEFHELFHEQVIAASEIPQILKKHGIPELVIHPEKFSLLEQKIPDLCADRIDYALRDFMAEREDHESIQAKLSGLVVYQGQFMFKDQVSAEAFARDYLELDRTSWSDPKEIAAYLLFAQAVRHALDRQILTNADLFTDDQTVWNKLKAAGDAFVHKKLAFLTPSFRIEPASPKHYHLYVKSKIRYVDPLVLVNNSPQRLSEIAPKFKHQLAQHRKSAAQGVYVFVYPE</sequence>